<dbReference type="EMBL" id="MU854132">
    <property type="protein sequence ID" value="KAK3933571.1"/>
    <property type="molecule type" value="Genomic_DNA"/>
</dbReference>
<gene>
    <name evidence="3" type="ORF">QBC46DRAFT_401781</name>
</gene>
<dbReference type="PANTHER" id="PTHR42085">
    <property type="entry name" value="F-BOX DOMAIN-CONTAINING PROTEIN"/>
    <property type="match status" value="1"/>
</dbReference>
<dbReference type="InterPro" id="IPR038883">
    <property type="entry name" value="AN11006-like"/>
</dbReference>
<dbReference type="AlphaFoldDB" id="A0AAN6MU77"/>
<name>A0AAN6MU77_9PEZI</name>
<evidence type="ECO:0000256" key="1">
    <source>
        <dbReference type="SAM" id="MobiDB-lite"/>
    </source>
</evidence>
<accession>A0AAN6MU77</accession>
<dbReference type="PANTHER" id="PTHR42085:SF8">
    <property type="entry name" value="F-BOX DOMAIN-CONTAINING PROTEIN"/>
    <property type="match status" value="1"/>
</dbReference>
<evidence type="ECO:0000313" key="4">
    <source>
        <dbReference type="Proteomes" id="UP001303473"/>
    </source>
</evidence>
<comment type="caution">
    <text evidence="3">The sequence shown here is derived from an EMBL/GenBank/DDBJ whole genome shotgun (WGS) entry which is preliminary data.</text>
</comment>
<proteinExistence type="predicted"/>
<reference evidence="4" key="1">
    <citation type="journal article" date="2023" name="Mol. Phylogenet. Evol.">
        <title>Genome-scale phylogeny and comparative genomics of the fungal order Sordariales.</title>
        <authorList>
            <person name="Hensen N."/>
            <person name="Bonometti L."/>
            <person name="Westerberg I."/>
            <person name="Brannstrom I.O."/>
            <person name="Guillou S."/>
            <person name="Cros-Aarteil S."/>
            <person name="Calhoun S."/>
            <person name="Haridas S."/>
            <person name="Kuo A."/>
            <person name="Mondo S."/>
            <person name="Pangilinan J."/>
            <person name="Riley R."/>
            <person name="LaButti K."/>
            <person name="Andreopoulos B."/>
            <person name="Lipzen A."/>
            <person name="Chen C."/>
            <person name="Yan M."/>
            <person name="Daum C."/>
            <person name="Ng V."/>
            <person name="Clum A."/>
            <person name="Steindorff A."/>
            <person name="Ohm R.A."/>
            <person name="Martin F."/>
            <person name="Silar P."/>
            <person name="Natvig D.O."/>
            <person name="Lalanne C."/>
            <person name="Gautier V."/>
            <person name="Ament-Velasquez S.L."/>
            <person name="Kruys A."/>
            <person name="Hutchinson M.I."/>
            <person name="Powell A.J."/>
            <person name="Barry K."/>
            <person name="Miller A.N."/>
            <person name="Grigoriev I.V."/>
            <person name="Debuchy R."/>
            <person name="Gladieux P."/>
            <person name="Hiltunen Thoren M."/>
            <person name="Johannesson H."/>
        </authorList>
    </citation>
    <scope>NUCLEOTIDE SEQUENCE [LARGE SCALE GENOMIC DNA]</scope>
    <source>
        <strain evidence="4">CBS 340.73</strain>
    </source>
</reference>
<feature type="region of interest" description="Disordered" evidence="1">
    <location>
        <begin position="1"/>
        <end position="52"/>
    </location>
</feature>
<dbReference type="Pfam" id="PF24864">
    <property type="entry name" value="DUF7730"/>
    <property type="match status" value="1"/>
</dbReference>
<organism evidence="3 4">
    <name type="scientific">Diplogelasinospora grovesii</name>
    <dbReference type="NCBI Taxonomy" id="303347"/>
    <lineage>
        <taxon>Eukaryota</taxon>
        <taxon>Fungi</taxon>
        <taxon>Dikarya</taxon>
        <taxon>Ascomycota</taxon>
        <taxon>Pezizomycotina</taxon>
        <taxon>Sordariomycetes</taxon>
        <taxon>Sordariomycetidae</taxon>
        <taxon>Sordariales</taxon>
        <taxon>Diplogelasinosporaceae</taxon>
        <taxon>Diplogelasinospora</taxon>
    </lineage>
</organism>
<dbReference type="Proteomes" id="UP001303473">
    <property type="component" value="Unassembled WGS sequence"/>
</dbReference>
<protein>
    <recommendedName>
        <fullName evidence="2">DUF7730 domain-containing protein</fullName>
    </recommendedName>
</protein>
<feature type="domain" description="DUF7730" evidence="2">
    <location>
        <begin position="110"/>
        <end position="162"/>
    </location>
</feature>
<sequence>MASPSGRKDIAKRYCDLDLSDTEPSSTEGKENSLPRPRRQRGLPAPTTNKPEQEFTLLALPPEIRILIYDLLLVNRVKKPSRVVGNPHLIQMEVEMSIFQAPGLTIIEPAILRTCKQIYHEAIPILYSCNEFHIYAPEPLFPFMAQIGPTNIKLVRSLEIWVPYDAEISPWLILLDTLSKKATGLRFVVLAWGTDRGIIWPRGAAERGLGDNLLFVRALVRALARIQGLEKLNIKGFYAKHWPSYLREKMSAQVRADAGHCCVKIRYDDDPEAERRKRELIERELLCFKDYQKGTDDLIP</sequence>
<feature type="compositionally biased region" description="Basic and acidic residues" evidence="1">
    <location>
        <begin position="1"/>
        <end position="16"/>
    </location>
</feature>
<evidence type="ECO:0000259" key="2">
    <source>
        <dbReference type="Pfam" id="PF24864"/>
    </source>
</evidence>
<dbReference type="InterPro" id="IPR056632">
    <property type="entry name" value="DUF7730"/>
</dbReference>
<evidence type="ECO:0000313" key="3">
    <source>
        <dbReference type="EMBL" id="KAK3933571.1"/>
    </source>
</evidence>
<keyword evidence="4" id="KW-1185">Reference proteome</keyword>